<dbReference type="Proteomes" id="UP001574169">
    <property type="component" value="Unassembled WGS sequence"/>
</dbReference>
<accession>A0ABV4TCA0</accession>
<keyword evidence="2" id="KW-1185">Reference proteome</keyword>
<evidence type="ECO:0000313" key="2">
    <source>
        <dbReference type="Proteomes" id="UP001574169"/>
    </source>
</evidence>
<protein>
    <submittedName>
        <fullName evidence="1">Uncharacterized protein</fullName>
    </submittedName>
</protein>
<dbReference type="InterPro" id="IPR053865">
    <property type="entry name" value="DUF6934"/>
</dbReference>
<dbReference type="Pfam" id="PF22028">
    <property type="entry name" value="DUF6934"/>
    <property type="match status" value="1"/>
</dbReference>
<name>A0ABV4TCA0_9FLAO</name>
<evidence type="ECO:0000313" key="1">
    <source>
        <dbReference type="EMBL" id="MFA9191060.1"/>
    </source>
</evidence>
<comment type="caution">
    <text evidence="1">The sequence shown here is derived from an EMBL/GenBank/DDBJ whole genome shotgun (WGS) entry which is preliminary data.</text>
</comment>
<dbReference type="RefSeq" id="WP_373406056.1">
    <property type="nucleotide sequence ID" value="NZ_JBCFQL010000006.1"/>
</dbReference>
<sequence>MSTMKYPRYEYSTEAELNIFEFESIGIKGKIVKLVQYTEMNIKGYYNLAFGDLDIITREINDGVITNNGDATKVLATVVSTVYAFTGKYPEAYIFATGSSEARTRLYRMGITNNLEELKNDFYVYGLKNDETFEPFIVGEDYLGFLITRKN</sequence>
<organism evidence="1 2">
    <name type="scientific">Flavobacterium zubiriense</name>
    <dbReference type="NCBI Taxonomy" id="3138075"/>
    <lineage>
        <taxon>Bacteria</taxon>
        <taxon>Pseudomonadati</taxon>
        <taxon>Bacteroidota</taxon>
        <taxon>Flavobacteriia</taxon>
        <taxon>Flavobacteriales</taxon>
        <taxon>Flavobacteriaceae</taxon>
        <taxon>Flavobacterium</taxon>
    </lineage>
</organism>
<dbReference type="EMBL" id="JBCFQL010000006">
    <property type="protein sequence ID" value="MFA9191060.1"/>
    <property type="molecule type" value="Genomic_DNA"/>
</dbReference>
<gene>
    <name evidence="1" type="ORF">AAGV28_06715</name>
</gene>
<proteinExistence type="predicted"/>
<reference evidence="1 2" key="1">
    <citation type="submission" date="2024-04" db="EMBL/GenBank/DDBJ databases">
        <title>New Clade of Flavobacterium.</title>
        <authorList>
            <person name="Matos L."/>
            <person name="Proenca D.N."/>
            <person name="Fransisco R.M."/>
            <person name="Chung A.P."/>
            <person name="Maccario L."/>
            <person name="Sorensen S.J."/>
            <person name="Morais P.V."/>
        </authorList>
    </citation>
    <scope>NUCLEOTIDE SEQUENCE [LARGE SCALE GENOMIC DNA]</scope>
    <source>
        <strain evidence="1 2">FZUC8N2.13</strain>
    </source>
</reference>